<dbReference type="KEGG" id="care:LT85_1088"/>
<organism evidence="2 3">
    <name type="scientific">Collimonas arenae</name>
    <dbReference type="NCBI Taxonomy" id="279058"/>
    <lineage>
        <taxon>Bacteria</taxon>
        <taxon>Pseudomonadati</taxon>
        <taxon>Pseudomonadota</taxon>
        <taxon>Betaproteobacteria</taxon>
        <taxon>Burkholderiales</taxon>
        <taxon>Oxalobacteraceae</taxon>
        <taxon>Collimonas</taxon>
    </lineage>
</organism>
<evidence type="ECO:0000313" key="2">
    <source>
        <dbReference type="EMBL" id="AIY40246.1"/>
    </source>
</evidence>
<evidence type="ECO:0008006" key="4">
    <source>
        <dbReference type="Google" id="ProtNLM"/>
    </source>
</evidence>
<dbReference type="STRING" id="279058.LT85_1088"/>
<evidence type="ECO:0000256" key="1">
    <source>
        <dbReference type="SAM" id="Phobius"/>
    </source>
</evidence>
<keyword evidence="3" id="KW-1185">Reference proteome</keyword>
<gene>
    <name evidence="2" type="ORF">LT85_1088</name>
</gene>
<sequence>MKEVIPINQDREASAIKVLDGPIEQYRLGASASVFERVRFRLDGIVVEAHPAEQNTTSERLKALAGTGAPVVAGVFQLHDGRHMLDWLIPPNAHTIAALPIAVRAAKTWKSFWRALQVATVAGLICAYAVYLTVHMTSAWNALSGIIGLVAAIAAFVSSLQIFFSVQTIWQRFSRRRALQLMESVMAKYESASPRTEERLSAGALHER</sequence>
<dbReference type="OrthoDB" id="9255634at2"/>
<dbReference type="AlphaFoldDB" id="A0A0A1F6Z7"/>
<name>A0A0A1F6Z7_9BURK</name>
<proteinExistence type="predicted"/>
<evidence type="ECO:0000313" key="3">
    <source>
        <dbReference type="Proteomes" id="UP000030302"/>
    </source>
</evidence>
<dbReference type="RefSeq" id="WP_038486333.1">
    <property type="nucleotide sequence ID" value="NZ_CP009962.1"/>
</dbReference>
<dbReference type="EMBL" id="CP009962">
    <property type="protein sequence ID" value="AIY40246.1"/>
    <property type="molecule type" value="Genomic_DNA"/>
</dbReference>
<keyword evidence="1" id="KW-0812">Transmembrane</keyword>
<dbReference type="HOGENOM" id="CLU_1319100_0_0_4"/>
<dbReference type="Proteomes" id="UP000030302">
    <property type="component" value="Chromosome"/>
</dbReference>
<accession>A0A0A1F6Z7</accession>
<feature type="transmembrane region" description="Helical" evidence="1">
    <location>
        <begin position="146"/>
        <end position="170"/>
    </location>
</feature>
<feature type="transmembrane region" description="Helical" evidence="1">
    <location>
        <begin position="112"/>
        <end position="134"/>
    </location>
</feature>
<keyword evidence="1" id="KW-1133">Transmembrane helix</keyword>
<reference evidence="3" key="1">
    <citation type="journal article" date="2014" name="Soil Biol. Biochem.">
        <title>Structure and function of bacterial communities in ageing soils: Insights from the Mendocino ecological staircase.</title>
        <authorList>
            <person name="Uroz S."/>
            <person name="Tech J.J."/>
            <person name="Sawaya N.A."/>
            <person name="Frey-Klett P."/>
            <person name="Leveau J.H.J."/>
        </authorList>
    </citation>
    <scope>NUCLEOTIDE SEQUENCE [LARGE SCALE GENOMIC DNA]</scope>
    <source>
        <strain evidence="3">Cal35</strain>
    </source>
</reference>
<keyword evidence="1" id="KW-0472">Membrane</keyword>
<protein>
    <recommendedName>
        <fullName evidence="4">Transmembrane protein</fullName>
    </recommendedName>
</protein>